<dbReference type="STRING" id="93684.SAMN05421853_11291"/>
<feature type="signal peptide" evidence="1">
    <location>
        <begin position="1"/>
        <end position="20"/>
    </location>
</feature>
<organism evidence="2 3">
    <name type="scientific">Roseivivax halotolerans</name>
    <dbReference type="NCBI Taxonomy" id="93684"/>
    <lineage>
        <taxon>Bacteria</taxon>
        <taxon>Pseudomonadati</taxon>
        <taxon>Pseudomonadota</taxon>
        <taxon>Alphaproteobacteria</taxon>
        <taxon>Rhodobacterales</taxon>
        <taxon>Roseobacteraceae</taxon>
        <taxon>Roseivivax</taxon>
    </lineage>
</organism>
<evidence type="ECO:0000313" key="3">
    <source>
        <dbReference type="Proteomes" id="UP000243106"/>
    </source>
</evidence>
<reference evidence="3" key="1">
    <citation type="submission" date="2016-10" db="EMBL/GenBank/DDBJ databases">
        <authorList>
            <person name="Varghese N."/>
            <person name="Submissions S."/>
        </authorList>
    </citation>
    <scope>NUCLEOTIDE SEQUENCE [LARGE SCALE GENOMIC DNA]</scope>
    <source>
        <strain evidence="3">JCM 10271</strain>
    </source>
</reference>
<feature type="chain" id="PRO_5017385953" evidence="1">
    <location>
        <begin position="21"/>
        <end position="697"/>
    </location>
</feature>
<evidence type="ECO:0000313" key="2">
    <source>
        <dbReference type="EMBL" id="SFQ60429.1"/>
    </source>
</evidence>
<dbReference type="EMBL" id="FOXV01000012">
    <property type="protein sequence ID" value="SFQ60429.1"/>
    <property type="molecule type" value="Genomic_DNA"/>
</dbReference>
<name>A0A1I5ZVA8_9RHOB</name>
<dbReference type="Pfam" id="PF06082">
    <property type="entry name" value="YjbH"/>
    <property type="match status" value="1"/>
</dbReference>
<sequence length="697" mass="76663">MKRIAVIAFVSLAAGSAVEAQDSFAVRYSTYGLPGMVDMPTALSFPDSDLSVTVSDFGGTSRITGSFQVLPRVTGSFRYSRIRNDLGPNNDRFDRSFSLHVRLLEETRRRPALTLGINDLIGTGVYASEYLVATKHLTPRLRVTGGLGWGRLGSNNGFTNPLGFLSETFETRPSRDTGLGGEAELDQFFRGDAAFFGGVEVKATDKLSFAIEYSSDSYAREDGPTFDYRSPWNFGLTYKLRENVNVSAAYLYGSALGVQVTFTTNPTEPPYDGGGDPAPFPVTPRADVDVAALGWTQPNGGATAVGQLEEVLEAEGVPLHGFSIEGSVARVEIENTRWRANAQAIGRTARVLTGAMPPQVDTFVIRPVSNGIAGAEVTIRRADMEELASSLDNSWSSYARAQIEPTTTPSQPLARVYPRFDFGLAPYAQPSLFDPDAPVRADFGVQLNAQFEPAPGFLFRGSVRQKVFGNLDESDRVSDSVLPRVRSETNIYERTGPTDLMNLTGSYFFKPGRDLYGRVTVGYLERHFGGVSTEVLWKPVDSNLGIGVEANYVKQRAFDQGFGFRDYEVATGHASLYYDFNNGFEAQVDAGRYLAGDWGATLTINRTFKNGWKIGAFATLTDVPFEEFGEGSFDKGLLLTIPLDWARGDPTRQNFGYALRPILRDGGARLSIRDRLYEKVNQSHEQELRDGWGRFWK</sequence>
<gene>
    <name evidence="2" type="ORF">SAMN05421853_11291</name>
</gene>
<keyword evidence="1" id="KW-0732">Signal</keyword>
<proteinExistence type="predicted"/>
<evidence type="ECO:0000256" key="1">
    <source>
        <dbReference type="SAM" id="SignalP"/>
    </source>
</evidence>
<dbReference type="InterPro" id="IPR010344">
    <property type="entry name" value="YbjH"/>
</dbReference>
<dbReference type="RefSeq" id="WP_093014269.1">
    <property type="nucleotide sequence ID" value="NZ_FOXV01000012.1"/>
</dbReference>
<dbReference type="AlphaFoldDB" id="A0A1I5ZVA8"/>
<dbReference type="Proteomes" id="UP000243106">
    <property type="component" value="Unassembled WGS sequence"/>
</dbReference>
<protein>
    <submittedName>
        <fullName evidence="2">Exopolysaccharide biosynthesis protein YbjH</fullName>
    </submittedName>
</protein>
<keyword evidence="3" id="KW-1185">Reference proteome</keyword>
<accession>A0A1I5ZVA8</accession>